<evidence type="ECO:0000256" key="1">
    <source>
        <dbReference type="SAM" id="MobiDB-lite"/>
    </source>
</evidence>
<feature type="region of interest" description="Disordered" evidence="1">
    <location>
        <begin position="1"/>
        <end position="154"/>
    </location>
</feature>
<accession>A0AAP0F8F5</accession>
<evidence type="ECO:0000313" key="3">
    <source>
        <dbReference type="Proteomes" id="UP001420932"/>
    </source>
</evidence>
<gene>
    <name evidence="2" type="ORF">Syun_023181</name>
</gene>
<sequence>MIREQSGTNREQRREGEASARGRPGSSPTREQRREGEASTRGRPGSLPTRERRRHHPTDDRGAEARGGAMVRNTTGSKGVSAMKVPQLLDGDAGRPGRRCEDEHRREGRGRRWIRDDDEVEVQGMRGRRRRSSGATKRMTTTSDWRLEDDDWYE</sequence>
<keyword evidence="3" id="KW-1185">Reference proteome</keyword>
<reference evidence="2 3" key="1">
    <citation type="submission" date="2024-01" db="EMBL/GenBank/DDBJ databases">
        <title>Genome assemblies of Stephania.</title>
        <authorList>
            <person name="Yang L."/>
        </authorList>
    </citation>
    <scope>NUCLEOTIDE SEQUENCE [LARGE SCALE GENOMIC DNA]</scope>
    <source>
        <strain evidence="2">YNDBR</strain>
        <tissue evidence="2">Leaf</tissue>
    </source>
</reference>
<feature type="compositionally biased region" description="Basic and acidic residues" evidence="1">
    <location>
        <begin position="10"/>
        <end position="20"/>
    </location>
</feature>
<dbReference type="AlphaFoldDB" id="A0AAP0F8F5"/>
<organism evidence="2 3">
    <name type="scientific">Stephania yunnanensis</name>
    <dbReference type="NCBI Taxonomy" id="152371"/>
    <lineage>
        <taxon>Eukaryota</taxon>
        <taxon>Viridiplantae</taxon>
        <taxon>Streptophyta</taxon>
        <taxon>Embryophyta</taxon>
        <taxon>Tracheophyta</taxon>
        <taxon>Spermatophyta</taxon>
        <taxon>Magnoliopsida</taxon>
        <taxon>Ranunculales</taxon>
        <taxon>Menispermaceae</taxon>
        <taxon>Menispermoideae</taxon>
        <taxon>Cissampelideae</taxon>
        <taxon>Stephania</taxon>
    </lineage>
</organism>
<comment type="caution">
    <text evidence="2">The sequence shown here is derived from an EMBL/GenBank/DDBJ whole genome shotgun (WGS) entry which is preliminary data.</text>
</comment>
<dbReference type="Proteomes" id="UP001420932">
    <property type="component" value="Unassembled WGS sequence"/>
</dbReference>
<protein>
    <submittedName>
        <fullName evidence="2">Uncharacterized protein</fullName>
    </submittedName>
</protein>
<feature type="compositionally biased region" description="Basic and acidic residues" evidence="1">
    <location>
        <begin position="92"/>
        <end position="106"/>
    </location>
</feature>
<name>A0AAP0F8F5_9MAGN</name>
<feature type="compositionally biased region" description="Basic and acidic residues" evidence="1">
    <location>
        <begin position="30"/>
        <end position="40"/>
    </location>
</feature>
<evidence type="ECO:0000313" key="2">
    <source>
        <dbReference type="EMBL" id="KAK9107170.1"/>
    </source>
</evidence>
<proteinExistence type="predicted"/>
<dbReference type="EMBL" id="JBBNAF010000010">
    <property type="protein sequence ID" value="KAK9107170.1"/>
    <property type="molecule type" value="Genomic_DNA"/>
</dbReference>